<feature type="domain" description="DUF1206" evidence="2">
    <location>
        <begin position="14"/>
        <end position="73"/>
    </location>
</feature>
<feature type="domain" description="DUF1206" evidence="2">
    <location>
        <begin position="94"/>
        <end position="169"/>
    </location>
</feature>
<dbReference type="InterPro" id="IPR009597">
    <property type="entry name" value="DUF1206"/>
</dbReference>
<evidence type="ECO:0000313" key="4">
    <source>
        <dbReference type="Proteomes" id="UP000286576"/>
    </source>
</evidence>
<keyword evidence="1" id="KW-1133">Transmembrane helix</keyword>
<evidence type="ECO:0000259" key="2">
    <source>
        <dbReference type="Pfam" id="PF06724"/>
    </source>
</evidence>
<feature type="transmembrane region" description="Helical" evidence="1">
    <location>
        <begin position="233"/>
        <end position="253"/>
    </location>
</feature>
<organism evidence="3 4">
    <name type="scientific">Aurantiacibacter zhengii</name>
    <dbReference type="NCBI Taxonomy" id="2307003"/>
    <lineage>
        <taxon>Bacteria</taxon>
        <taxon>Pseudomonadati</taxon>
        <taxon>Pseudomonadota</taxon>
        <taxon>Alphaproteobacteria</taxon>
        <taxon>Sphingomonadales</taxon>
        <taxon>Erythrobacteraceae</taxon>
        <taxon>Aurantiacibacter</taxon>
    </lineage>
</organism>
<evidence type="ECO:0000313" key="3">
    <source>
        <dbReference type="EMBL" id="RIV88896.1"/>
    </source>
</evidence>
<gene>
    <name evidence="3" type="ORF">D2V07_01050</name>
</gene>
<reference evidence="3 4" key="1">
    <citation type="submission" date="2018-08" db="EMBL/GenBank/DDBJ databases">
        <title>Erythrobacter zhengii sp.nov., a bacterium isolated from deep-sea sediment.</title>
        <authorList>
            <person name="Fang C."/>
            <person name="Wu Y.-H."/>
            <person name="Sun C."/>
            <person name="Wang H."/>
            <person name="Cheng H."/>
            <person name="Meng F.-X."/>
            <person name="Wang C.-S."/>
            <person name="Xu X.-W."/>
        </authorList>
    </citation>
    <scope>NUCLEOTIDE SEQUENCE [LARGE SCALE GENOMIC DNA]</scope>
    <source>
        <strain evidence="3 4">V18</strain>
    </source>
</reference>
<accession>A0A418NW99</accession>
<feature type="transmembrane region" description="Helical" evidence="1">
    <location>
        <begin position="51"/>
        <end position="73"/>
    </location>
</feature>
<dbReference type="RefSeq" id="WP_119584175.1">
    <property type="nucleotide sequence ID" value="NZ_CAWODQ010000001.1"/>
</dbReference>
<dbReference type="AlphaFoldDB" id="A0A418NW99"/>
<feature type="transmembrane region" description="Helical" evidence="1">
    <location>
        <begin position="134"/>
        <end position="161"/>
    </location>
</feature>
<feature type="domain" description="DUF1206" evidence="2">
    <location>
        <begin position="189"/>
        <end position="256"/>
    </location>
</feature>
<keyword evidence="4" id="KW-1185">Reference proteome</keyword>
<protein>
    <submittedName>
        <fullName evidence="3">DUF1206 domain-containing protein</fullName>
    </submittedName>
</protein>
<dbReference type="EMBL" id="QXFL01000001">
    <property type="protein sequence ID" value="RIV88896.1"/>
    <property type="molecule type" value="Genomic_DNA"/>
</dbReference>
<keyword evidence="1" id="KW-0812">Transmembrane</keyword>
<dbReference type="Pfam" id="PF06724">
    <property type="entry name" value="DUF1206"/>
    <property type="match status" value="3"/>
</dbReference>
<comment type="caution">
    <text evidence="3">The sequence shown here is derived from an EMBL/GenBank/DDBJ whole genome shotgun (WGS) entry which is preliminary data.</text>
</comment>
<dbReference type="Proteomes" id="UP000286576">
    <property type="component" value="Unassembled WGS sequence"/>
</dbReference>
<evidence type="ECO:0000256" key="1">
    <source>
        <dbReference type="SAM" id="Phobius"/>
    </source>
</evidence>
<feature type="transmembrane region" description="Helical" evidence="1">
    <location>
        <begin position="94"/>
        <end position="114"/>
    </location>
</feature>
<keyword evidence="1" id="KW-0472">Membrane</keyword>
<dbReference type="OrthoDB" id="5702018at2"/>
<feature type="transmembrane region" description="Helical" evidence="1">
    <location>
        <begin position="191"/>
        <end position="213"/>
    </location>
</feature>
<proteinExistence type="predicted"/>
<feature type="transmembrane region" description="Helical" evidence="1">
    <location>
        <begin position="20"/>
        <end position="39"/>
    </location>
</feature>
<sequence length="272" mass="28245">MVDKSEKFNWLVRVGYFSRAILYSVVGLIALTSAGKIANGTNGVFLAIEDFPAGTAILWIMVVGLTAYGLFRLCSPLFDIENEGSDAKGWGKRLGHLGSAIGHFALAFSAYKFASSEGSGSGDGGSGGGGAQEAASGVLSMEFGGIILGLLGIAFFIAAFAQGKKAVTGEFMNRISAQAPDHTRTIGAIGYAARAVVFVVIGWSLFQAGFMSAGGEQVKTLGDAVASLADDGFIFTLVAIGLIAFGILSLILARYRIIPEMGPDGKVPHFRA</sequence>
<name>A0A418NW99_9SPHN</name>